<dbReference type="AlphaFoldDB" id="A0A1G5RWY2"/>
<evidence type="ECO:0000256" key="3">
    <source>
        <dbReference type="ARBA" id="ARBA00022605"/>
    </source>
</evidence>
<evidence type="ECO:0000256" key="8">
    <source>
        <dbReference type="ARBA" id="ARBA00023102"/>
    </source>
</evidence>
<dbReference type="SUPFAM" id="SSF51735">
    <property type="entry name" value="NAD(P)-binding Rossmann-fold domains"/>
    <property type="match status" value="1"/>
</dbReference>
<keyword evidence="8 11" id="KW-0368">Histidine biosynthesis</keyword>
<dbReference type="PRINTS" id="PR00085">
    <property type="entry name" value="THFDHDRGNASE"/>
</dbReference>
<evidence type="ECO:0000256" key="11">
    <source>
        <dbReference type="HAMAP-Rule" id="MF_01576"/>
    </source>
</evidence>
<protein>
    <recommendedName>
        <fullName evidence="11">Bifunctional protein FolD</fullName>
    </recommendedName>
    <domain>
        <recommendedName>
            <fullName evidence="11">Methylenetetrahydrofolate dehydrogenase</fullName>
            <ecNumber evidence="11">1.5.1.5</ecNumber>
        </recommendedName>
    </domain>
    <domain>
        <recommendedName>
            <fullName evidence="11">Methenyltetrahydrofolate cyclohydrolase</fullName>
            <ecNumber evidence="11">3.5.4.9</ecNumber>
        </recommendedName>
    </domain>
</protein>
<dbReference type="Gene3D" id="3.40.50.720">
    <property type="entry name" value="NAD(P)-binding Rossmann-like Domain"/>
    <property type="match status" value="1"/>
</dbReference>
<dbReference type="InterPro" id="IPR036291">
    <property type="entry name" value="NAD(P)-bd_dom_sf"/>
</dbReference>
<evidence type="ECO:0000256" key="7">
    <source>
        <dbReference type="ARBA" id="ARBA00023002"/>
    </source>
</evidence>
<comment type="catalytic activity">
    <reaction evidence="11">
        <text>(6R)-5,10-methylene-5,6,7,8-tetrahydrofolate + NADP(+) = (6R)-5,10-methenyltetrahydrofolate + NADPH</text>
        <dbReference type="Rhea" id="RHEA:22812"/>
        <dbReference type="ChEBI" id="CHEBI:15636"/>
        <dbReference type="ChEBI" id="CHEBI:57455"/>
        <dbReference type="ChEBI" id="CHEBI:57783"/>
        <dbReference type="ChEBI" id="CHEBI:58349"/>
        <dbReference type="EC" id="1.5.1.5"/>
    </reaction>
</comment>
<feature type="binding site" evidence="11">
    <location>
        <position position="231"/>
    </location>
    <ligand>
        <name>NADP(+)</name>
        <dbReference type="ChEBI" id="CHEBI:58349"/>
    </ligand>
</feature>
<dbReference type="EC" id="1.5.1.5" evidence="11"/>
<comment type="function">
    <text evidence="11">Catalyzes the oxidation of 5,10-methylenetetrahydrofolate to 5,10-methenyltetrahydrofolate and then the hydrolysis of 5,10-methenyltetrahydrofolate to 10-formyltetrahydrofolate.</text>
</comment>
<dbReference type="Pfam" id="PF00763">
    <property type="entry name" value="THF_DHG_CYH"/>
    <property type="match status" value="1"/>
</dbReference>
<dbReference type="EC" id="3.5.4.9" evidence="11"/>
<dbReference type="GO" id="GO:0005829">
    <property type="term" value="C:cytosol"/>
    <property type="evidence" value="ECO:0007669"/>
    <property type="project" value="TreeGrafter"/>
</dbReference>
<dbReference type="PANTHER" id="PTHR48099:SF5">
    <property type="entry name" value="C-1-TETRAHYDROFOLATE SYNTHASE, CYTOPLASMIC"/>
    <property type="match status" value="1"/>
</dbReference>
<dbReference type="InterPro" id="IPR046346">
    <property type="entry name" value="Aminoacid_DH-like_N_sf"/>
</dbReference>
<dbReference type="PANTHER" id="PTHR48099">
    <property type="entry name" value="C-1-TETRAHYDROFOLATE SYNTHASE, CYTOPLASMIC-RELATED"/>
    <property type="match status" value="1"/>
</dbReference>
<evidence type="ECO:0000259" key="12">
    <source>
        <dbReference type="Pfam" id="PF00763"/>
    </source>
</evidence>
<keyword evidence="9 11" id="KW-0486">Methionine biosynthesis</keyword>
<comment type="catalytic activity">
    <reaction evidence="11">
        <text>(6R)-5,10-methenyltetrahydrofolate + H2O = (6R)-10-formyltetrahydrofolate + H(+)</text>
        <dbReference type="Rhea" id="RHEA:23700"/>
        <dbReference type="ChEBI" id="CHEBI:15377"/>
        <dbReference type="ChEBI" id="CHEBI:15378"/>
        <dbReference type="ChEBI" id="CHEBI:57455"/>
        <dbReference type="ChEBI" id="CHEBI:195366"/>
        <dbReference type="EC" id="3.5.4.9"/>
    </reaction>
</comment>
<dbReference type="Proteomes" id="UP000199428">
    <property type="component" value="Unassembled WGS sequence"/>
</dbReference>
<dbReference type="InterPro" id="IPR020630">
    <property type="entry name" value="THF_DH/CycHdrlase_cat_dom"/>
</dbReference>
<evidence type="ECO:0000256" key="1">
    <source>
        <dbReference type="ARBA" id="ARBA00004777"/>
    </source>
</evidence>
<keyword evidence="6 11" id="KW-0521">NADP</keyword>
<evidence type="ECO:0000256" key="4">
    <source>
        <dbReference type="ARBA" id="ARBA00022755"/>
    </source>
</evidence>
<comment type="subunit">
    <text evidence="11">Homodimer.</text>
</comment>
<dbReference type="SUPFAM" id="SSF53223">
    <property type="entry name" value="Aminoacid dehydrogenase-like, N-terminal domain"/>
    <property type="match status" value="1"/>
</dbReference>
<dbReference type="GO" id="GO:0000105">
    <property type="term" value="P:L-histidine biosynthetic process"/>
    <property type="evidence" value="ECO:0007669"/>
    <property type="project" value="UniProtKB-KW"/>
</dbReference>
<accession>A0A1G5RWY2</accession>
<feature type="domain" description="Tetrahydrofolate dehydrogenase/cyclohydrolase catalytic" evidence="12">
    <location>
        <begin position="5"/>
        <end position="119"/>
    </location>
</feature>
<dbReference type="Gene3D" id="3.40.50.10860">
    <property type="entry name" value="Leucine Dehydrogenase, chain A, domain 1"/>
    <property type="match status" value="1"/>
</dbReference>
<comment type="caution">
    <text evidence="11">Lacks conserved residue(s) required for the propagation of feature annotation.</text>
</comment>
<dbReference type="Pfam" id="PF02882">
    <property type="entry name" value="THF_DHG_CYH_C"/>
    <property type="match status" value="1"/>
</dbReference>
<feature type="domain" description="Tetrahydrofolate dehydrogenase/cyclohydrolase NAD(P)-binding" evidence="13">
    <location>
        <begin position="139"/>
        <end position="281"/>
    </location>
</feature>
<keyword evidence="2 11" id="KW-0554">One-carbon metabolism</keyword>
<sequence length="284" mass="30846">MAKLLKGKDVVEALNEKLSKDVEELKAKGITPTLGILRVGERPDDLSYERGALKRCEQVGVEVKVTALPEDISEKEFFDTLDKLNNDITIHGILMFRPLPRHIDGEKARKLLRADKDVDGCTDLSLAGVFTNTNLGFAPCTAEAAMEILKYYGVELSGKKVAVIGRSLVIGRPVAMMLMHENATVTICHTRTVDVPSITKDADIVVVASGQMESVGAEYLREGQTVIDVGISWNDEKNKLCGDVRFDEAEPIVDAITPVPGGVGGVTTSILVKHVVESAQRVHI</sequence>
<name>A0A1G5RWY2_PSEXY</name>
<evidence type="ECO:0000256" key="9">
    <source>
        <dbReference type="ARBA" id="ARBA00023167"/>
    </source>
</evidence>
<dbReference type="InterPro" id="IPR020631">
    <property type="entry name" value="THF_DH/CycHdrlase_NAD-bd_dom"/>
</dbReference>
<organism evidence="14 15">
    <name type="scientific">Pseudobutyrivibrio xylanivorans</name>
    <dbReference type="NCBI Taxonomy" id="185007"/>
    <lineage>
        <taxon>Bacteria</taxon>
        <taxon>Bacillati</taxon>
        <taxon>Bacillota</taxon>
        <taxon>Clostridia</taxon>
        <taxon>Lachnospirales</taxon>
        <taxon>Lachnospiraceae</taxon>
        <taxon>Pseudobutyrivibrio</taxon>
    </lineage>
</organism>
<evidence type="ECO:0000256" key="5">
    <source>
        <dbReference type="ARBA" id="ARBA00022801"/>
    </source>
</evidence>
<dbReference type="GO" id="GO:0006164">
    <property type="term" value="P:purine nucleotide biosynthetic process"/>
    <property type="evidence" value="ECO:0007669"/>
    <property type="project" value="UniProtKB-KW"/>
</dbReference>
<keyword evidence="10 11" id="KW-0511">Multifunctional enzyme</keyword>
<evidence type="ECO:0000256" key="2">
    <source>
        <dbReference type="ARBA" id="ARBA00022563"/>
    </source>
</evidence>
<dbReference type="HAMAP" id="MF_01576">
    <property type="entry name" value="THF_DHG_CYH"/>
    <property type="match status" value="1"/>
</dbReference>
<dbReference type="FunFam" id="3.40.50.720:FF:000094">
    <property type="entry name" value="Bifunctional protein FolD"/>
    <property type="match status" value="1"/>
</dbReference>
<comment type="pathway">
    <text evidence="1 11">One-carbon metabolism; tetrahydrofolate interconversion.</text>
</comment>
<dbReference type="GO" id="GO:0004488">
    <property type="term" value="F:methylenetetrahydrofolate dehydrogenase (NADP+) activity"/>
    <property type="evidence" value="ECO:0007669"/>
    <property type="project" value="UniProtKB-UniRule"/>
</dbReference>
<gene>
    <name evidence="11" type="primary">folD</name>
    <name evidence="14" type="ORF">SAMN02910350_01354</name>
</gene>
<keyword evidence="7 11" id="KW-0560">Oxidoreductase</keyword>
<dbReference type="EMBL" id="FMWK01000005">
    <property type="protein sequence ID" value="SCZ78543.1"/>
    <property type="molecule type" value="Genomic_DNA"/>
</dbReference>
<keyword evidence="3 11" id="KW-0028">Amino-acid biosynthesis</keyword>
<proteinExistence type="inferred from homology"/>
<dbReference type="CDD" id="cd01080">
    <property type="entry name" value="NAD_bind_m-THF_DH_Cyclohyd"/>
    <property type="match status" value="1"/>
</dbReference>
<dbReference type="GO" id="GO:0004477">
    <property type="term" value="F:methenyltetrahydrofolate cyclohydrolase activity"/>
    <property type="evidence" value="ECO:0007669"/>
    <property type="project" value="UniProtKB-UniRule"/>
</dbReference>
<evidence type="ECO:0000259" key="13">
    <source>
        <dbReference type="Pfam" id="PF02882"/>
    </source>
</evidence>
<evidence type="ECO:0000256" key="10">
    <source>
        <dbReference type="ARBA" id="ARBA00023268"/>
    </source>
</evidence>
<evidence type="ECO:0000313" key="14">
    <source>
        <dbReference type="EMBL" id="SCZ78543.1"/>
    </source>
</evidence>
<evidence type="ECO:0000313" key="15">
    <source>
        <dbReference type="Proteomes" id="UP000199428"/>
    </source>
</evidence>
<dbReference type="RefSeq" id="WP_090162244.1">
    <property type="nucleotide sequence ID" value="NZ_FMWK01000005.1"/>
</dbReference>
<evidence type="ECO:0000256" key="6">
    <source>
        <dbReference type="ARBA" id="ARBA00022857"/>
    </source>
</evidence>
<keyword evidence="5 11" id="KW-0378">Hydrolase</keyword>
<reference evidence="14 15" key="1">
    <citation type="submission" date="2016-10" db="EMBL/GenBank/DDBJ databases">
        <authorList>
            <person name="de Groot N.N."/>
        </authorList>
    </citation>
    <scope>NUCLEOTIDE SEQUENCE [LARGE SCALE GENOMIC DNA]</scope>
    <source>
        <strain evidence="14 15">DSM 10317</strain>
    </source>
</reference>
<dbReference type="InterPro" id="IPR000672">
    <property type="entry name" value="THF_DH/CycHdrlase"/>
</dbReference>
<comment type="similarity">
    <text evidence="11">Belongs to the tetrahydrofolate dehydrogenase/cyclohydrolase family.</text>
</comment>
<dbReference type="UniPathway" id="UPA00193"/>
<dbReference type="GO" id="GO:0009086">
    <property type="term" value="P:methionine biosynthetic process"/>
    <property type="evidence" value="ECO:0007669"/>
    <property type="project" value="UniProtKB-KW"/>
</dbReference>
<dbReference type="GO" id="GO:0035999">
    <property type="term" value="P:tetrahydrofolate interconversion"/>
    <property type="evidence" value="ECO:0007669"/>
    <property type="project" value="UniProtKB-UniRule"/>
</dbReference>
<keyword evidence="4 11" id="KW-0658">Purine biosynthesis</keyword>
<feature type="binding site" evidence="11">
    <location>
        <begin position="165"/>
        <end position="167"/>
    </location>
    <ligand>
        <name>NADP(+)</name>
        <dbReference type="ChEBI" id="CHEBI:58349"/>
    </ligand>
</feature>